<sequence>MSDAKPRVRVKAGASASPRADSTALVPVQPRPARATARHLRGDRTGLLNMRRAVTRDAKVDVYEAAERASALALDFIHNSGWLSGAVSQIVCDTIGVELKLNCRARLAGFGYSDDEANAWCRAVEAAWLQWAWNPKECDLGGEMTIAEMSDAILRSYLAYGEGFGVLDRLTNSQRRAMGARTGLKVSLVAPHRCPRTTREFEGLEGGIFRDAVRRPQKYRFRIREGGLEIDHDVPAQDVIHVMDRGEHLNAGRGISPMSPILKVAAQSDQLADATLAVALMQQAFAAIIKSPEASTEAFEAIQSLVDTDVPEGYDPIVWARTVDGVRADLVEVWAARFEALKSGTLSLTDPARVAHLGPGEDLQMVTASAPQNNYVPFAQNLQREIARCLGVTFESFTGDHSNANYSSVRMAVASIWPMVMRRRQRIVVPFVQAIFEQWLEESIYEGRIAFKGGYQAFLRDPEAVFQAEFQGPEKPSADPYKDALASKILMELGLSSHADEAIARGKNPQELLTAIEREIKVMEAAGIPVPFGRPRGGGAGPDGAAAPGRREPAREDA</sequence>
<dbReference type="Pfam" id="PF05136">
    <property type="entry name" value="Phage_portal_2"/>
    <property type="match status" value="1"/>
</dbReference>
<dbReference type="NCBIfam" id="TIGR01539">
    <property type="entry name" value="portal_lambda"/>
    <property type="match status" value="1"/>
</dbReference>
<evidence type="ECO:0000313" key="3">
    <source>
        <dbReference type="Proteomes" id="UP000476332"/>
    </source>
</evidence>
<dbReference type="AlphaFoldDB" id="A0A6L9MM66"/>
<dbReference type="Proteomes" id="UP000476332">
    <property type="component" value="Unassembled WGS sequence"/>
</dbReference>
<dbReference type="EMBL" id="JAAAMJ010000020">
    <property type="protein sequence ID" value="NDV88792.1"/>
    <property type="molecule type" value="Genomic_DNA"/>
</dbReference>
<feature type="region of interest" description="Disordered" evidence="1">
    <location>
        <begin position="531"/>
        <end position="558"/>
    </location>
</feature>
<feature type="region of interest" description="Disordered" evidence="1">
    <location>
        <begin position="1"/>
        <end position="23"/>
    </location>
</feature>
<keyword evidence="3" id="KW-1185">Reference proteome</keyword>
<accession>A0A6L9MM66</accession>
<name>A0A6L9MM66_9HYPH</name>
<protein>
    <submittedName>
        <fullName evidence="2">Phage portal protein</fullName>
    </submittedName>
</protein>
<feature type="compositionally biased region" description="Basic and acidic residues" evidence="1">
    <location>
        <begin position="549"/>
        <end position="558"/>
    </location>
</feature>
<dbReference type="GO" id="GO:0005198">
    <property type="term" value="F:structural molecule activity"/>
    <property type="evidence" value="ECO:0007669"/>
    <property type="project" value="InterPro"/>
</dbReference>
<proteinExistence type="predicted"/>
<evidence type="ECO:0000256" key="1">
    <source>
        <dbReference type="SAM" id="MobiDB-lite"/>
    </source>
</evidence>
<comment type="caution">
    <text evidence="2">The sequence shown here is derived from an EMBL/GenBank/DDBJ whole genome shotgun (WGS) entry which is preliminary data.</text>
</comment>
<organism evidence="2 3">
    <name type="scientific">Aurantimonas aggregata</name>
    <dbReference type="NCBI Taxonomy" id="2047720"/>
    <lineage>
        <taxon>Bacteria</taxon>
        <taxon>Pseudomonadati</taxon>
        <taxon>Pseudomonadota</taxon>
        <taxon>Alphaproteobacteria</taxon>
        <taxon>Hyphomicrobiales</taxon>
        <taxon>Aurantimonadaceae</taxon>
        <taxon>Aurantimonas</taxon>
    </lineage>
</organism>
<dbReference type="GO" id="GO:0019068">
    <property type="term" value="P:virion assembly"/>
    <property type="evidence" value="ECO:0007669"/>
    <property type="project" value="InterPro"/>
</dbReference>
<evidence type="ECO:0000313" key="2">
    <source>
        <dbReference type="EMBL" id="NDV88792.1"/>
    </source>
</evidence>
<reference evidence="2 3" key="1">
    <citation type="submission" date="2020-01" db="EMBL/GenBank/DDBJ databases">
        <title>Genomes of bacteria type strains.</title>
        <authorList>
            <person name="Chen J."/>
            <person name="Zhu S."/>
            <person name="Chen J."/>
        </authorList>
    </citation>
    <scope>NUCLEOTIDE SEQUENCE [LARGE SCALE GENOMIC DNA]</scope>
    <source>
        <strain evidence="2 3">KCTC 52919</strain>
    </source>
</reference>
<dbReference type="InterPro" id="IPR006429">
    <property type="entry name" value="Phage_lambda_portal"/>
</dbReference>
<gene>
    <name evidence="2" type="ORF">GTW51_19025</name>
</gene>